<name>A0AAV7LAN6_PLEWA</name>
<protein>
    <submittedName>
        <fullName evidence="2">Uncharacterized protein</fullName>
    </submittedName>
</protein>
<accession>A0AAV7LAN6</accession>
<feature type="compositionally biased region" description="Polar residues" evidence="1">
    <location>
        <begin position="134"/>
        <end position="155"/>
    </location>
</feature>
<keyword evidence="3" id="KW-1185">Reference proteome</keyword>
<feature type="compositionally biased region" description="Basic and acidic residues" evidence="1">
    <location>
        <begin position="166"/>
        <end position="177"/>
    </location>
</feature>
<gene>
    <name evidence="2" type="ORF">NDU88_006580</name>
</gene>
<sequence>MGAALTAQVFPPANSSNRTNLTMAYYADGDEQYQELQEIPVQQQMAERLVEALGYLVQDSVNWALIQALKPLTNFGRREFLGEGSQQPRSHSGDSRGASGLSLQRAGGSSSAEILAQMAASVLRDHEYGVPSPQDASFPSTWQAFMNLPHPSQSQRTRKRSPFHVKNSEKHDIPRLT</sequence>
<evidence type="ECO:0000313" key="3">
    <source>
        <dbReference type="Proteomes" id="UP001066276"/>
    </source>
</evidence>
<feature type="region of interest" description="Disordered" evidence="1">
    <location>
        <begin position="130"/>
        <end position="177"/>
    </location>
</feature>
<evidence type="ECO:0000313" key="2">
    <source>
        <dbReference type="EMBL" id="KAJ1086463.1"/>
    </source>
</evidence>
<proteinExistence type="predicted"/>
<dbReference type="EMBL" id="JANPWB010000016">
    <property type="protein sequence ID" value="KAJ1086463.1"/>
    <property type="molecule type" value="Genomic_DNA"/>
</dbReference>
<reference evidence="2" key="1">
    <citation type="journal article" date="2022" name="bioRxiv">
        <title>Sequencing and chromosome-scale assembly of the giantPleurodeles waltlgenome.</title>
        <authorList>
            <person name="Brown T."/>
            <person name="Elewa A."/>
            <person name="Iarovenko S."/>
            <person name="Subramanian E."/>
            <person name="Araus A.J."/>
            <person name="Petzold A."/>
            <person name="Susuki M."/>
            <person name="Suzuki K.-i.T."/>
            <person name="Hayashi T."/>
            <person name="Toyoda A."/>
            <person name="Oliveira C."/>
            <person name="Osipova E."/>
            <person name="Leigh N.D."/>
            <person name="Simon A."/>
            <person name="Yun M.H."/>
        </authorList>
    </citation>
    <scope>NUCLEOTIDE SEQUENCE</scope>
    <source>
        <strain evidence="2">20211129_DDA</strain>
        <tissue evidence="2">Liver</tissue>
    </source>
</reference>
<comment type="caution">
    <text evidence="2">The sequence shown here is derived from an EMBL/GenBank/DDBJ whole genome shotgun (WGS) entry which is preliminary data.</text>
</comment>
<dbReference type="AlphaFoldDB" id="A0AAV7LAN6"/>
<evidence type="ECO:0000256" key="1">
    <source>
        <dbReference type="SAM" id="MobiDB-lite"/>
    </source>
</evidence>
<feature type="region of interest" description="Disordered" evidence="1">
    <location>
        <begin position="82"/>
        <end position="105"/>
    </location>
</feature>
<organism evidence="2 3">
    <name type="scientific">Pleurodeles waltl</name>
    <name type="common">Iberian ribbed newt</name>
    <dbReference type="NCBI Taxonomy" id="8319"/>
    <lineage>
        <taxon>Eukaryota</taxon>
        <taxon>Metazoa</taxon>
        <taxon>Chordata</taxon>
        <taxon>Craniata</taxon>
        <taxon>Vertebrata</taxon>
        <taxon>Euteleostomi</taxon>
        <taxon>Amphibia</taxon>
        <taxon>Batrachia</taxon>
        <taxon>Caudata</taxon>
        <taxon>Salamandroidea</taxon>
        <taxon>Salamandridae</taxon>
        <taxon>Pleurodelinae</taxon>
        <taxon>Pleurodeles</taxon>
    </lineage>
</organism>
<dbReference type="Proteomes" id="UP001066276">
    <property type="component" value="Chromosome 12"/>
</dbReference>